<keyword evidence="4" id="KW-1185">Reference proteome</keyword>
<dbReference type="PANTHER" id="PTHR33782:SF5">
    <property type="entry name" value="MEDIATOR OF RNA POLYMERASE II TRANSCRIPTION SUBUNIT"/>
    <property type="match status" value="1"/>
</dbReference>
<dbReference type="OrthoDB" id="672819at2759"/>
<feature type="compositionally biased region" description="Polar residues" evidence="1">
    <location>
        <begin position="1"/>
        <end position="13"/>
    </location>
</feature>
<evidence type="ECO:0000313" key="4">
    <source>
        <dbReference type="Proteomes" id="UP000036987"/>
    </source>
</evidence>
<keyword evidence="2" id="KW-1133">Transmembrane helix</keyword>
<dbReference type="EMBL" id="LFYR01001279">
    <property type="protein sequence ID" value="KMZ62991.1"/>
    <property type="molecule type" value="Genomic_DNA"/>
</dbReference>
<feature type="compositionally biased region" description="Basic residues" evidence="1">
    <location>
        <begin position="17"/>
        <end position="28"/>
    </location>
</feature>
<organism evidence="3 4">
    <name type="scientific">Zostera marina</name>
    <name type="common">Eelgrass</name>
    <dbReference type="NCBI Taxonomy" id="29655"/>
    <lineage>
        <taxon>Eukaryota</taxon>
        <taxon>Viridiplantae</taxon>
        <taxon>Streptophyta</taxon>
        <taxon>Embryophyta</taxon>
        <taxon>Tracheophyta</taxon>
        <taxon>Spermatophyta</taxon>
        <taxon>Magnoliopsida</taxon>
        <taxon>Liliopsida</taxon>
        <taxon>Zosteraceae</taxon>
        <taxon>Zostera</taxon>
    </lineage>
</organism>
<proteinExistence type="predicted"/>
<protein>
    <submittedName>
        <fullName evidence="3">Uncharacterized protein</fullName>
    </submittedName>
</protein>
<evidence type="ECO:0000256" key="2">
    <source>
        <dbReference type="SAM" id="Phobius"/>
    </source>
</evidence>
<name>A0A0K9P1Q0_ZOSMR</name>
<feature type="region of interest" description="Disordered" evidence="1">
    <location>
        <begin position="1"/>
        <end position="43"/>
    </location>
</feature>
<evidence type="ECO:0000313" key="3">
    <source>
        <dbReference type="EMBL" id="KMZ62991.1"/>
    </source>
</evidence>
<keyword evidence="2" id="KW-0812">Transmembrane</keyword>
<evidence type="ECO:0000256" key="1">
    <source>
        <dbReference type="SAM" id="MobiDB-lite"/>
    </source>
</evidence>
<comment type="caution">
    <text evidence="3">The sequence shown here is derived from an EMBL/GenBank/DDBJ whole genome shotgun (WGS) entry which is preliminary data.</text>
</comment>
<dbReference type="PANTHER" id="PTHR33782">
    <property type="entry name" value="OS01G0121600 PROTEIN"/>
    <property type="match status" value="1"/>
</dbReference>
<gene>
    <name evidence="3" type="ORF">ZOSMA_42G00320</name>
</gene>
<sequence>MDQSLSTETTLAASITRPHRQSPRRRVVVRSSRQGGFGGGEGGGDVVNESMIVLRKRIQQMRIKEKIQDPVPVEWTEMEKNYVEEGYYNSDVFRGIPLLQIFLLNSRPFFVFGLLILLLLSLFTSFISVCSFCFQLCKFIFFR</sequence>
<reference evidence="4" key="1">
    <citation type="journal article" date="2016" name="Nature">
        <title>The genome of the seagrass Zostera marina reveals angiosperm adaptation to the sea.</title>
        <authorList>
            <person name="Olsen J.L."/>
            <person name="Rouze P."/>
            <person name="Verhelst B."/>
            <person name="Lin Y.-C."/>
            <person name="Bayer T."/>
            <person name="Collen J."/>
            <person name="Dattolo E."/>
            <person name="De Paoli E."/>
            <person name="Dittami S."/>
            <person name="Maumus F."/>
            <person name="Michel G."/>
            <person name="Kersting A."/>
            <person name="Lauritano C."/>
            <person name="Lohaus R."/>
            <person name="Toepel M."/>
            <person name="Tonon T."/>
            <person name="Vanneste K."/>
            <person name="Amirebrahimi M."/>
            <person name="Brakel J."/>
            <person name="Bostroem C."/>
            <person name="Chovatia M."/>
            <person name="Grimwood J."/>
            <person name="Jenkins J.W."/>
            <person name="Jueterbock A."/>
            <person name="Mraz A."/>
            <person name="Stam W.T."/>
            <person name="Tice H."/>
            <person name="Bornberg-Bauer E."/>
            <person name="Green P.J."/>
            <person name="Pearson G.A."/>
            <person name="Procaccini G."/>
            <person name="Duarte C.M."/>
            <person name="Schmutz J."/>
            <person name="Reusch T.B.H."/>
            <person name="Van de Peer Y."/>
        </authorList>
    </citation>
    <scope>NUCLEOTIDE SEQUENCE [LARGE SCALE GENOMIC DNA]</scope>
    <source>
        <strain evidence="4">cv. Finnish</strain>
    </source>
</reference>
<dbReference type="Proteomes" id="UP000036987">
    <property type="component" value="Unassembled WGS sequence"/>
</dbReference>
<accession>A0A0K9P1Q0</accession>
<dbReference type="AlphaFoldDB" id="A0A0K9P1Q0"/>
<dbReference type="OMA" id="EATNLGC"/>
<keyword evidence="2" id="KW-0472">Membrane</keyword>
<feature type="transmembrane region" description="Helical" evidence="2">
    <location>
        <begin position="109"/>
        <end position="134"/>
    </location>
</feature>